<dbReference type="PIRSF" id="PIRSF006641">
    <property type="entry name" value="CHP00092"/>
    <property type="match status" value="1"/>
</dbReference>
<dbReference type="GO" id="GO:0016887">
    <property type="term" value="F:ATP hydrolysis activity"/>
    <property type="evidence" value="ECO:0007669"/>
    <property type="project" value="InterPro"/>
</dbReference>
<dbReference type="InterPro" id="IPR013029">
    <property type="entry name" value="YchF_C"/>
</dbReference>
<dbReference type="OrthoDB" id="424823at2759"/>
<evidence type="ECO:0000256" key="3">
    <source>
        <dbReference type="ARBA" id="ARBA00059898"/>
    </source>
</evidence>
<dbReference type="CDD" id="cd01900">
    <property type="entry name" value="YchF"/>
    <property type="match status" value="1"/>
</dbReference>
<evidence type="ECO:0000256" key="2">
    <source>
        <dbReference type="ARBA" id="ARBA00022840"/>
    </source>
</evidence>
<dbReference type="InterPro" id="IPR006073">
    <property type="entry name" value="GTP-bd"/>
</dbReference>
<evidence type="ECO:0000313" key="8">
    <source>
        <dbReference type="Proteomes" id="UP000238350"/>
    </source>
</evidence>
<dbReference type="GO" id="GO:0005737">
    <property type="term" value="C:cytoplasm"/>
    <property type="evidence" value="ECO:0007669"/>
    <property type="project" value="TreeGrafter"/>
</dbReference>
<dbReference type="InterPro" id="IPR012676">
    <property type="entry name" value="TGS-like"/>
</dbReference>
<dbReference type="SUPFAM" id="SSF52540">
    <property type="entry name" value="P-loop containing nucleoside triphosphate hydrolases"/>
    <property type="match status" value="1"/>
</dbReference>
<dbReference type="PANTHER" id="PTHR23305:SF11">
    <property type="entry name" value="OBG-LIKE ATPASE 1"/>
    <property type="match status" value="1"/>
</dbReference>
<dbReference type="PANTHER" id="PTHR23305">
    <property type="entry name" value="OBG GTPASE FAMILY"/>
    <property type="match status" value="1"/>
</dbReference>
<dbReference type="Pfam" id="PF01926">
    <property type="entry name" value="MMR_HSR1"/>
    <property type="match status" value="1"/>
</dbReference>
<dbReference type="FunFam" id="1.10.150.300:FF:000001">
    <property type="entry name" value="Ribosome-binding ATPase YchF"/>
    <property type="match status" value="1"/>
</dbReference>
<dbReference type="InterPro" id="IPR027417">
    <property type="entry name" value="P-loop_NTPase"/>
</dbReference>
<dbReference type="EMBL" id="NDIQ01000021">
    <property type="protein sequence ID" value="PRT55289.1"/>
    <property type="molecule type" value="Genomic_DNA"/>
</dbReference>
<dbReference type="RefSeq" id="XP_024665234.1">
    <property type="nucleotide sequence ID" value="XM_024809466.1"/>
</dbReference>
<dbReference type="InterPro" id="IPR031167">
    <property type="entry name" value="G_OBG"/>
</dbReference>
<keyword evidence="1" id="KW-0547">Nucleotide-binding</keyword>
<evidence type="ECO:0000259" key="6">
    <source>
        <dbReference type="PROSITE" id="PS51880"/>
    </source>
</evidence>
<dbReference type="AlphaFoldDB" id="A0A2T0FJY7"/>
<protein>
    <recommendedName>
        <fullName evidence="4">Obg-like ATPase homolog</fullName>
    </recommendedName>
</protein>
<dbReference type="PROSITE" id="PS51710">
    <property type="entry name" value="G_OBG"/>
    <property type="match status" value="1"/>
</dbReference>
<evidence type="ECO:0000259" key="5">
    <source>
        <dbReference type="PROSITE" id="PS51710"/>
    </source>
</evidence>
<dbReference type="FunFam" id="3.10.20.30:FF:000001">
    <property type="entry name" value="Ribosome-binding ATPase YchF"/>
    <property type="match status" value="1"/>
</dbReference>
<dbReference type="CDD" id="cd04867">
    <property type="entry name" value="TGS_YchF_OLA1"/>
    <property type="match status" value="1"/>
</dbReference>
<organism evidence="7 8">
    <name type="scientific">Wickerhamiella sorbophila</name>
    <dbReference type="NCBI Taxonomy" id="45607"/>
    <lineage>
        <taxon>Eukaryota</taxon>
        <taxon>Fungi</taxon>
        <taxon>Dikarya</taxon>
        <taxon>Ascomycota</taxon>
        <taxon>Saccharomycotina</taxon>
        <taxon>Dipodascomycetes</taxon>
        <taxon>Dipodascales</taxon>
        <taxon>Trichomonascaceae</taxon>
        <taxon>Wickerhamiella</taxon>
    </lineage>
</organism>
<dbReference type="Proteomes" id="UP000238350">
    <property type="component" value="Unassembled WGS sequence"/>
</dbReference>
<dbReference type="Gene3D" id="3.40.50.300">
    <property type="entry name" value="P-loop containing nucleotide triphosphate hydrolases"/>
    <property type="match status" value="1"/>
</dbReference>
<dbReference type="PROSITE" id="PS51880">
    <property type="entry name" value="TGS"/>
    <property type="match status" value="1"/>
</dbReference>
<accession>A0A2T0FJY7</accession>
<evidence type="ECO:0000256" key="4">
    <source>
        <dbReference type="ARBA" id="ARBA00068719"/>
    </source>
</evidence>
<dbReference type="GeneID" id="36516657"/>
<dbReference type="InterPro" id="IPR041706">
    <property type="entry name" value="YchF_N"/>
</dbReference>
<dbReference type="NCBIfam" id="TIGR00092">
    <property type="entry name" value="redox-regulated ATPase YchF"/>
    <property type="match status" value="1"/>
</dbReference>
<dbReference type="Gene3D" id="1.10.150.300">
    <property type="entry name" value="TGS-like domain"/>
    <property type="match status" value="1"/>
</dbReference>
<comment type="function">
    <text evidence="3">Hydrolyzes ATP, and can also hydrolyze GTP with lower efficiency. Has lower affinity for GTP.</text>
</comment>
<dbReference type="GO" id="GO:0005525">
    <property type="term" value="F:GTP binding"/>
    <property type="evidence" value="ECO:0007669"/>
    <property type="project" value="InterPro"/>
</dbReference>
<keyword evidence="8" id="KW-1185">Reference proteome</keyword>
<dbReference type="GO" id="GO:0005524">
    <property type="term" value="F:ATP binding"/>
    <property type="evidence" value="ECO:0007669"/>
    <property type="project" value="UniProtKB-KW"/>
</dbReference>
<dbReference type="Gene3D" id="3.10.20.30">
    <property type="match status" value="1"/>
</dbReference>
<comment type="caution">
    <text evidence="7">The sequence shown here is derived from an EMBL/GenBank/DDBJ whole genome shotgun (WGS) entry which is preliminary data.</text>
</comment>
<keyword evidence="2" id="KW-0067">ATP-binding</keyword>
<dbReference type="InterPro" id="IPR004396">
    <property type="entry name" value="ATPase_YchF/OLA1"/>
</dbReference>
<dbReference type="PRINTS" id="PR00326">
    <property type="entry name" value="GTP1OBG"/>
</dbReference>
<proteinExistence type="predicted"/>
<name>A0A2T0FJY7_9ASCO</name>
<dbReference type="InterPro" id="IPR023192">
    <property type="entry name" value="TGS-like_dom_sf"/>
</dbReference>
<evidence type="ECO:0000256" key="1">
    <source>
        <dbReference type="ARBA" id="ARBA00022741"/>
    </source>
</evidence>
<dbReference type="STRING" id="45607.A0A2T0FJY7"/>
<evidence type="ECO:0000313" key="7">
    <source>
        <dbReference type="EMBL" id="PRT55289.1"/>
    </source>
</evidence>
<dbReference type="SUPFAM" id="SSF81271">
    <property type="entry name" value="TGS-like"/>
    <property type="match status" value="1"/>
</dbReference>
<gene>
    <name evidence="7" type="ORF">B9G98_02909</name>
</gene>
<reference evidence="7 8" key="1">
    <citation type="submission" date="2017-04" db="EMBL/GenBank/DDBJ databases">
        <title>Genome sequencing of [Candida] sorbophila.</title>
        <authorList>
            <person name="Ahn J.O."/>
        </authorList>
    </citation>
    <scope>NUCLEOTIDE SEQUENCE [LARGE SCALE GENOMIC DNA]</scope>
    <source>
        <strain evidence="7 8">DS02</strain>
    </source>
</reference>
<dbReference type="InterPro" id="IPR004095">
    <property type="entry name" value="TGS"/>
</dbReference>
<feature type="domain" description="OBG-type G" evidence="5">
    <location>
        <begin position="13"/>
        <end position="275"/>
    </location>
</feature>
<sequence>MSRQIIGRAKTNLSAGIVGLANVGKSTFFQAVSKTALGNPANYPFATIEPEESVVVVPSERLLTLKNLYNPRSVVPATLQLVDIAGLVKGASQGSGLGNAFLSHIRATDGLFQMVRAFDDSDIVHIEKSVDPVRDAQIIHDELVLKDMEFVQSAIDTTVKALKNPMNLKEKKEFLSTAEEVMEILESGKRAATKDNWTDLQLGHLRTLSLITTKPNVFIANISEEDYCFGDSESAVNDLVEWVKTHSPGDKVIPLSVNFEHRRSLMSPEEILKENEELGDIPSAIPAAISAMRSELGLHSFFTAGTDEVREWTIRVGTTAPQAAGAIHTDLEKTFIVANVTKLNDLVKYSADEAQIKRAGKLLSKGKDYVVEDGDIIHFRSGASKK</sequence>
<dbReference type="InterPro" id="IPR012675">
    <property type="entry name" value="Beta-grasp_dom_sf"/>
</dbReference>
<dbReference type="Pfam" id="PF06071">
    <property type="entry name" value="YchF-GTPase_C"/>
    <property type="match status" value="1"/>
</dbReference>
<feature type="domain" description="TGS" evidence="6">
    <location>
        <begin position="297"/>
        <end position="381"/>
    </location>
</feature>